<dbReference type="Proteomes" id="UP000054988">
    <property type="component" value="Unassembled WGS sequence"/>
</dbReference>
<protein>
    <submittedName>
        <fullName evidence="2">Uncharacterized protein</fullName>
    </submittedName>
</protein>
<dbReference type="EMBL" id="LATX01002546">
    <property type="protein sequence ID" value="KTB27496.1"/>
    <property type="molecule type" value="Genomic_DNA"/>
</dbReference>
<reference evidence="2 3" key="1">
    <citation type="submission" date="2015-12" db="EMBL/GenBank/DDBJ databases">
        <title>Draft genome sequence of Moniliophthora roreri, the causal agent of frosty pod rot of cacao.</title>
        <authorList>
            <person name="Aime M.C."/>
            <person name="Diaz-Valderrama J.R."/>
            <person name="Kijpornyongpan T."/>
            <person name="Phillips-Mora W."/>
        </authorList>
    </citation>
    <scope>NUCLEOTIDE SEQUENCE [LARGE SCALE GENOMIC DNA]</scope>
    <source>
        <strain evidence="2 3">MCA 2952</strain>
    </source>
</reference>
<dbReference type="AlphaFoldDB" id="A0A0W0ETX2"/>
<evidence type="ECO:0000313" key="2">
    <source>
        <dbReference type="EMBL" id="KTB27496.1"/>
    </source>
</evidence>
<name>A0A0W0ETX2_MONRR</name>
<feature type="compositionally biased region" description="Acidic residues" evidence="1">
    <location>
        <begin position="128"/>
        <end position="138"/>
    </location>
</feature>
<comment type="caution">
    <text evidence="2">The sequence shown here is derived from an EMBL/GenBank/DDBJ whole genome shotgun (WGS) entry which is preliminary data.</text>
</comment>
<proteinExistence type="predicted"/>
<evidence type="ECO:0000256" key="1">
    <source>
        <dbReference type="SAM" id="MobiDB-lite"/>
    </source>
</evidence>
<evidence type="ECO:0000313" key="3">
    <source>
        <dbReference type="Proteomes" id="UP000054988"/>
    </source>
</evidence>
<sequence length="163" mass="18567">MDYKSRTNLKKVARKQDLLQLMKRFCEKQAAHNTRVAGKNKVRLVLHKERAEKRAAVIASTVAISDVNVIECLRVKELDIQLRWHHAQGSKLPVGIGKKNRQEKQTVLKELVQTYLARSQPSQSQADVDMDSVGESESEDSRVEGSNVEMSREDEYSETSDEE</sequence>
<feature type="region of interest" description="Disordered" evidence="1">
    <location>
        <begin position="118"/>
        <end position="163"/>
    </location>
</feature>
<gene>
    <name evidence="2" type="ORF">WG66_19940</name>
</gene>
<accession>A0A0W0ETX2</accession>
<organism evidence="2 3">
    <name type="scientific">Moniliophthora roreri</name>
    <name type="common">Frosty pod rot fungus</name>
    <name type="synonym">Monilia roreri</name>
    <dbReference type="NCBI Taxonomy" id="221103"/>
    <lineage>
        <taxon>Eukaryota</taxon>
        <taxon>Fungi</taxon>
        <taxon>Dikarya</taxon>
        <taxon>Basidiomycota</taxon>
        <taxon>Agaricomycotina</taxon>
        <taxon>Agaricomycetes</taxon>
        <taxon>Agaricomycetidae</taxon>
        <taxon>Agaricales</taxon>
        <taxon>Marasmiineae</taxon>
        <taxon>Marasmiaceae</taxon>
        <taxon>Moniliophthora</taxon>
    </lineage>
</organism>